<dbReference type="PROSITE" id="PS01156">
    <property type="entry name" value="TONB_DEPENDENT_REC_2"/>
    <property type="match status" value="1"/>
</dbReference>
<evidence type="ECO:0000256" key="3">
    <source>
        <dbReference type="ARBA" id="ARBA00022452"/>
    </source>
</evidence>
<dbReference type="GO" id="GO:0009279">
    <property type="term" value="C:cell outer membrane"/>
    <property type="evidence" value="ECO:0007669"/>
    <property type="project" value="UniProtKB-SubCell"/>
</dbReference>
<keyword evidence="16" id="KW-1185">Reference proteome</keyword>
<organism evidence="15 16">
    <name type="scientific">Nitrospirillum amazonense</name>
    <dbReference type="NCBI Taxonomy" id="28077"/>
    <lineage>
        <taxon>Bacteria</taxon>
        <taxon>Pseudomonadati</taxon>
        <taxon>Pseudomonadota</taxon>
        <taxon>Alphaproteobacteria</taxon>
        <taxon>Rhodospirillales</taxon>
        <taxon>Azospirillaceae</taxon>
        <taxon>Nitrospirillum</taxon>
    </lineage>
</organism>
<comment type="similarity">
    <text evidence="9 11">Belongs to the TonB-dependent receptor family.</text>
</comment>
<evidence type="ECO:0000256" key="7">
    <source>
        <dbReference type="ARBA" id="ARBA00023136"/>
    </source>
</evidence>
<evidence type="ECO:0000256" key="11">
    <source>
        <dbReference type="RuleBase" id="RU003357"/>
    </source>
</evidence>
<keyword evidence="2 9" id="KW-0813">Transport</keyword>
<evidence type="ECO:0000313" key="16">
    <source>
        <dbReference type="Proteomes" id="UP000315751"/>
    </source>
</evidence>
<evidence type="ECO:0000256" key="9">
    <source>
        <dbReference type="PROSITE-ProRule" id="PRU01360"/>
    </source>
</evidence>
<dbReference type="PANTHER" id="PTHR40980:SF4">
    <property type="entry name" value="TONB-DEPENDENT RECEPTOR-LIKE BETA-BARREL DOMAIN-CONTAINING PROTEIN"/>
    <property type="match status" value="1"/>
</dbReference>
<evidence type="ECO:0000256" key="10">
    <source>
        <dbReference type="PROSITE-ProRule" id="PRU10144"/>
    </source>
</evidence>
<dbReference type="InterPro" id="IPR010104">
    <property type="entry name" value="TonB_rcpt_bac"/>
</dbReference>
<dbReference type="SUPFAM" id="SSF56935">
    <property type="entry name" value="Porins"/>
    <property type="match status" value="1"/>
</dbReference>
<evidence type="ECO:0000259" key="13">
    <source>
        <dbReference type="Pfam" id="PF00593"/>
    </source>
</evidence>
<feature type="domain" description="TonB-dependent receptor-like beta-barrel" evidence="13">
    <location>
        <begin position="418"/>
        <end position="888"/>
    </location>
</feature>
<keyword evidence="4 9" id="KW-0812">Transmembrane</keyword>
<keyword evidence="3 9" id="KW-1134">Transmembrane beta strand</keyword>
<dbReference type="Proteomes" id="UP000315751">
    <property type="component" value="Unassembled WGS sequence"/>
</dbReference>
<dbReference type="InterPro" id="IPR036942">
    <property type="entry name" value="Beta-barrel_TonB_sf"/>
</dbReference>
<dbReference type="AlphaFoldDB" id="A0A560GKR6"/>
<evidence type="ECO:0000256" key="4">
    <source>
        <dbReference type="ARBA" id="ARBA00022692"/>
    </source>
</evidence>
<dbReference type="InterPro" id="IPR039426">
    <property type="entry name" value="TonB-dep_rcpt-like"/>
</dbReference>
<protein>
    <submittedName>
        <fullName evidence="15">TonB-dependent receptor</fullName>
    </submittedName>
</protein>
<evidence type="ECO:0000256" key="2">
    <source>
        <dbReference type="ARBA" id="ARBA00022448"/>
    </source>
</evidence>
<dbReference type="InterPro" id="IPR000531">
    <property type="entry name" value="Beta-barrel_TonB"/>
</dbReference>
<dbReference type="PROSITE" id="PS52016">
    <property type="entry name" value="TONB_DEPENDENT_REC_3"/>
    <property type="match status" value="1"/>
</dbReference>
<dbReference type="InterPro" id="IPR037066">
    <property type="entry name" value="Plug_dom_sf"/>
</dbReference>
<evidence type="ECO:0000256" key="6">
    <source>
        <dbReference type="ARBA" id="ARBA00023077"/>
    </source>
</evidence>
<comment type="subcellular location">
    <subcellularLocation>
        <location evidence="1 9">Cell outer membrane</location>
        <topology evidence="1 9">Multi-pass membrane protein</topology>
    </subcellularLocation>
</comment>
<evidence type="ECO:0000256" key="8">
    <source>
        <dbReference type="ARBA" id="ARBA00023237"/>
    </source>
</evidence>
<dbReference type="InterPro" id="IPR012910">
    <property type="entry name" value="Plug_dom"/>
</dbReference>
<evidence type="ECO:0000256" key="5">
    <source>
        <dbReference type="ARBA" id="ARBA00022729"/>
    </source>
</evidence>
<feature type="short sequence motif" description="TonB C-terminal box" evidence="10">
    <location>
        <begin position="914"/>
        <end position="931"/>
    </location>
</feature>
<feature type="domain" description="TonB-dependent receptor plug" evidence="14">
    <location>
        <begin position="70"/>
        <end position="182"/>
    </location>
</feature>
<evidence type="ECO:0000256" key="1">
    <source>
        <dbReference type="ARBA" id="ARBA00004571"/>
    </source>
</evidence>
<gene>
    <name evidence="15" type="ORF">FBZ90_12535</name>
</gene>
<dbReference type="Gene3D" id="2.40.170.20">
    <property type="entry name" value="TonB-dependent receptor, beta-barrel domain"/>
    <property type="match status" value="1"/>
</dbReference>
<accession>A0A560GKR6</accession>
<comment type="caution">
    <text evidence="15">The sequence shown here is derived from an EMBL/GenBank/DDBJ whole genome shotgun (WGS) entry which is preliminary data.</text>
</comment>
<dbReference type="RefSeq" id="WP_145736466.1">
    <property type="nucleotide sequence ID" value="NZ_VITR01000025.1"/>
</dbReference>
<dbReference type="Gene3D" id="2.170.130.10">
    <property type="entry name" value="TonB-dependent receptor, plug domain"/>
    <property type="match status" value="1"/>
</dbReference>
<name>A0A560GKR6_9PROT</name>
<evidence type="ECO:0000259" key="14">
    <source>
        <dbReference type="Pfam" id="PF07715"/>
    </source>
</evidence>
<dbReference type="Pfam" id="PF07715">
    <property type="entry name" value="Plug"/>
    <property type="match status" value="1"/>
</dbReference>
<dbReference type="NCBIfam" id="TIGR01782">
    <property type="entry name" value="TonB-Xanth-Caul"/>
    <property type="match status" value="1"/>
</dbReference>
<reference evidence="15 16" key="1">
    <citation type="submission" date="2019-06" db="EMBL/GenBank/DDBJ databases">
        <title>Genomic Encyclopedia of Type Strains, Phase IV (KMG-V): Genome sequencing to study the core and pangenomes of soil and plant-associated prokaryotes.</title>
        <authorList>
            <person name="Whitman W."/>
        </authorList>
    </citation>
    <scope>NUCLEOTIDE SEQUENCE [LARGE SCALE GENOMIC DNA]</scope>
    <source>
        <strain evidence="15 16">BR 11622</strain>
    </source>
</reference>
<dbReference type="EMBL" id="VITR01000025">
    <property type="protein sequence ID" value="TWB34565.1"/>
    <property type="molecule type" value="Genomic_DNA"/>
</dbReference>
<dbReference type="PANTHER" id="PTHR40980">
    <property type="entry name" value="PLUG DOMAIN-CONTAINING PROTEIN"/>
    <property type="match status" value="1"/>
</dbReference>
<keyword evidence="8 9" id="KW-0998">Cell outer membrane</keyword>
<dbReference type="OrthoDB" id="5476657at2"/>
<feature type="chain" id="PRO_5021873878" evidence="12">
    <location>
        <begin position="40"/>
        <end position="931"/>
    </location>
</feature>
<feature type="signal peptide" evidence="12">
    <location>
        <begin position="1"/>
        <end position="39"/>
    </location>
</feature>
<evidence type="ECO:0000256" key="12">
    <source>
        <dbReference type="SAM" id="SignalP"/>
    </source>
</evidence>
<keyword evidence="7 9" id="KW-0472">Membrane</keyword>
<sequence length="931" mass="100822">MIGFGGVGAGRRQALHWTVSGTVLLALLAPMGVAPMARAADGAAPADQPISDVLVTGERVGGTQRALDEKRESTAVTSVMSAEEIAQHPGGNIVDIITHLPGLSAFSDMGLGQAATGEQEYVSIRGIDSSYNAYTLNGVRVPAADANSRALSLKMVAPYGIQAVTVNKTPNVDMDGDSIGGTIDIRTPSAFDFIGPMTKVTMQGDYSDLASKTGADFMGGGGQIETAQRFANNIGLYATGYFTRKNTAGETVEATGYGPTLASEATQTDFTKVHGLSAAGVRYDYYEDEITRYGGNFTLDKQDQDQRYYILGSYSKYQVKGTDTQHSINGGQVCYYCNGTTFSEQGILPGTYFQLRDQNEELLTTKIGGRNVWDRLTADYDFSYGYSRIERPNYVEGSAYGAVDTTGTTSFDLSDPAATKVTYGTSADKAYALSQTSDRLWKFQGSDSAQENTMYSGKVNLNYSVHQGILDNIRGGLSLSRSDRYQYQHQFFGNNGDNFVILDSSGAVRPYYNPAGPTVQALAGRNLSSFLDGTYAGQFRVLDRSTYENGALPYKYTSQYGLDPSTGQATGNPGAYTYNDYIRNTVYGTEDIYAAYVEANFQYRDLRATVGMRYEDTDFASRQWQVDGDGGAWKTSSNHYGEVLPSLILTYRPDDAFVYRAAVRQSFSRPAFGLIASPVTISRNDVTGQINGISQGNPNLKPSEATNYDLSAEYYGPDQMVVEVNAYYKSIRDFIYAASSSGAAPSANVATANNGGIVVSEYENGGNADLMGLTLDARRKLTELPGVWGGFGLGGSVTVQHSSADSRRPDHFGRDTWLPRAPELMYNVDLFYEKDGLKADLSFQYTGLQLVGLTSNNLDTYLQPVKSLDFSVSYPFAGVTVTLAAKNLTDNVQFYKTLGKTTQYLGTQDGGGNGSYVETGRFITLTAAYQF</sequence>
<keyword evidence="15" id="KW-0675">Receptor</keyword>
<keyword evidence="5 12" id="KW-0732">Signal</keyword>
<proteinExistence type="inferred from homology"/>
<dbReference type="Pfam" id="PF00593">
    <property type="entry name" value="TonB_dep_Rec_b-barrel"/>
    <property type="match status" value="1"/>
</dbReference>
<dbReference type="InterPro" id="IPR010917">
    <property type="entry name" value="TonB_rcpt_CS"/>
</dbReference>
<evidence type="ECO:0000313" key="15">
    <source>
        <dbReference type="EMBL" id="TWB34565.1"/>
    </source>
</evidence>
<keyword evidence="6 11" id="KW-0798">TonB box</keyword>